<name>A0A2Z6QYC6_9GLOM</name>
<gene>
    <name evidence="1" type="ORF">RclHR1_11850001</name>
</gene>
<organism evidence="1 2">
    <name type="scientific">Rhizophagus clarus</name>
    <dbReference type="NCBI Taxonomy" id="94130"/>
    <lineage>
        <taxon>Eukaryota</taxon>
        <taxon>Fungi</taxon>
        <taxon>Fungi incertae sedis</taxon>
        <taxon>Mucoromycota</taxon>
        <taxon>Glomeromycotina</taxon>
        <taxon>Glomeromycetes</taxon>
        <taxon>Glomerales</taxon>
        <taxon>Glomeraceae</taxon>
        <taxon>Rhizophagus</taxon>
    </lineage>
</organism>
<dbReference type="EMBL" id="BEXD01000208">
    <property type="protein sequence ID" value="GBB85286.1"/>
    <property type="molecule type" value="Genomic_DNA"/>
</dbReference>
<evidence type="ECO:0000313" key="2">
    <source>
        <dbReference type="Proteomes" id="UP000247702"/>
    </source>
</evidence>
<dbReference type="Proteomes" id="UP000247702">
    <property type="component" value="Unassembled WGS sequence"/>
</dbReference>
<accession>A0A2Z6QYC6</accession>
<comment type="caution">
    <text evidence="1">The sequence shown here is derived from an EMBL/GenBank/DDBJ whole genome shotgun (WGS) entry which is preliminary data.</text>
</comment>
<sequence>MKQYIMMFSDFDTDPIERHTVHSSSFKSKRLCSNHLVLEKIRITIMTCYFFFYNSRDQAGIINPLQSTISNSFNKKLKSPRGFIPEGGLEIVYVEA</sequence>
<evidence type="ECO:0000313" key="1">
    <source>
        <dbReference type="EMBL" id="GBB85286.1"/>
    </source>
</evidence>
<keyword evidence="2" id="KW-1185">Reference proteome</keyword>
<proteinExistence type="predicted"/>
<protein>
    <submittedName>
        <fullName evidence="1">Uncharacterized protein</fullName>
    </submittedName>
</protein>
<dbReference type="AlphaFoldDB" id="A0A2Z6QYC6"/>
<reference evidence="1 2" key="1">
    <citation type="submission" date="2017-11" db="EMBL/GenBank/DDBJ databases">
        <title>The genome of Rhizophagus clarus HR1 reveals common genetic basis of auxotrophy among arbuscular mycorrhizal fungi.</title>
        <authorList>
            <person name="Kobayashi Y."/>
        </authorList>
    </citation>
    <scope>NUCLEOTIDE SEQUENCE [LARGE SCALE GENOMIC DNA]</scope>
    <source>
        <strain evidence="1 2">HR1</strain>
    </source>
</reference>